<keyword evidence="1" id="KW-1133">Transmembrane helix</keyword>
<evidence type="ECO:0000313" key="2">
    <source>
        <dbReference type="EMBL" id="QIS15652.1"/>
    </source>
</evidence>
<evidence type="ECO:0000313" key="3">
    <source>
        <dbReference type="Proteomes" id="UP000503540"/>
    </source>
</evidence>
<organism evidence="2 3">
    <name type="scientific">Nocardia arthritidis</name>
    <dbReference type="NCBI Taxonomy" id="228602"/>
    <lineage>
        <taxon>Bacteria</taxon>
        <taxon>Bacillati</taxon>
        <taxon>Actinomycetota</taxon>
        <taxon>Actinomycetes</taxon>
        <taxon>Mycobacteriales</taxon>
        <taxon>Nocardiaceae</taxon>
        <taxon>Nocardia</taxon>
    </lineage>
</organism>
<name>A0A6G9YR17_9NOCA</name>
<keyword evidence="3" id="KW-1185">Reference proteome</keyword>
<dbReference type="AlphaFoldDB" id="A0A6G9YR17"/>
<keyword evidence="1" id="KW-0812">Transmembrane</keyword>
<proteinExistence type="predicted"/>
<accession>A0A6G9YR17</accession>
<protein>
    <submittedName>
        <fullName evidence="2">Uncharacterized protein</fullName>
    </submittedName>
</protein>
<dbReference type="InterPro" id="IPR021459">
    <property type="entry name" value="GH101-related"/>
</dbReference>
<gene>
    <name evidence="2" type="ORF">F5544_39155</name>
</gene>
<sequence length="656" mass="71268">MRWTTLNRAEKSVLAALILALCVAVTLGVVALVRTERSRDAARVRLDGNTVVIPIDGGSALVDTTSLAIAADHGPQLSAPAQAALGRPGPVRIDVDAATWTYPDHGLTVTAAAERGRLRMTVHSDRDGRLVWPVTGADPAASALQLPRGEGLSLPVADPFWNSAAAALVDHSLDLTSGLTMPFWSYRLGDRGVSYLVPTDIGSTLTVSSVDGRLRARAEHAFDTRAETLDYTVTFAITDANPVAAAQDYRRWLIDHGQLTTLRDKIGRNPSIARLLGAFHAYVWGDGRTPDSVRQLHDLGVSRMWLGYDSGADPMSTAAVDAAKQAGYLAGPYDSYANAQDPATADNPSSSWPGRLWPQGCVRKADGTPESGFGNRGCYLSSQALAQDSAVLADRYARMTANGANTYFLDVDAAGEFFDDYSPDHPMNQRRDRENRLARMRTLAEDRRQVLGSEAAGAWAAPELAFDHGAQTPVTDKLWPLQRDRRVWGAWAPERAPKAFFQPVDLPADIAKAMFDPAYRIPLYETALHDSIVNVDRWELSYYKLPRQRTMRALTAMLNNTPLNLVLDRATITEHGPEIARLQGFFAPLHEAAGTLPMTKFDWLTDDRLVQRTVFGDNALTVTANFGAQPYGGLPAGCVDAKLSGDAAPRRLCPGQ</sequence>
<dbReference type="KEGG" id="nah:F5544_39155"/>
<reference evidence="2 3" key="1">
    <citation type="journal article" date="2019" name="ACS Chem. Biol.">
        <title>Identification and Mobilization of a Cryptic Antibiotic Biosynthesis Gene Locus from a Human-Pathogenic Nocardia Isolate.</title>
        <authorList>
            <person name="Herisse M."/>
            <person name="Ishida K."/>
            <person name="Porter J.L."/>
            <person name="Howden B."/>
            <person name="Hertweck C."/>
            <person name="Stinear T.P."/>
            <person name="Pidot S.J."/>
        </authorList>
    </citation>
    <scope>NUCLEOTIDE SEQUENCE [LARGE SCALE GENOMIC DNA]</scope>
    <source>
        <strain evidence="2 3">AUSMDU00012717</strain>
    </source>
</reference>
<evidence type="ECO:0000256" key="1">
    <source>
        <dbReference type="SAM" id="Phobius"/>
    </source>
</evidence>
<dbReference type="Pfam" id="PF11308">
    <property type="entry name" value="Glyco_hydro_129"/>
    <property type="match status" value="1"/>
</dbReference>
<feature type="transmembrane region" description="Helical" evidence="1">
    <location>
        <begin position="12"/>
        <end position="33"/>
    </location>
</feature>
<dbReference type="RefSeq" id="WP_238846900.1">
    <property type="nucleotide sequence ID" value="NZ_CP046172.1"/>
</dbReference>
<keyword evidence="1" id="KW-0472">Membrane</keyword>
<dbReference type="Proteomes" id="UP000503540">
    <property type="component" value="Chromosome"/>
</dbReference>
<dbReference type="EMBL" id="CP046172">
    <property type="protein sequence ID" value="QIS15652.1"/>
    <property type="molecule type" value="Genomic_DNA"/>
</dbReference>